<dbReference type="Pfam" id="PF00621">
    <property type="entry name" value="RhoGEF"/>
    <property type="match status" value="1"/>
</dbReference>
<dbReference type="GO" id="GO:0035556">
    <property type="term" value="P:intracellular signal transduction"/>
    <property type="evidence" value="ECO:0007669"/>
    <property type="project" value="InterPro"/>
</dbReference>
<dbReference type="GO" id="GO:0005085">
    <property type="term" value="F:guanyl-nucleotide exchange factor activity"/>
    <property type="evidence" value="ECO:0007669"/>
    <property type="project" value="UniProtKB-KW"/>
</dbReference>
<dbReference type="SUPFAM" id="SSF50044">
    <property type="entry name" value="SH3-domain"/>
    <property type="match status" value="7"/>
</dbReference>
<evidence type="ECO:0000256" key="8">
    <source>
        <dbReference type="PROSITE-ProRule" id="PRU00192"/>
    </source>
</evidence>
<dbReference type="SMART" id="SM00325">
    <property type="entry name" value="RhoGEF"/>
    <property type="match status" value="1"/>
</dbReference>
<dbReference type="SUPFAM" id="SSF103657">
    <property type="entry name" value="BAR/IMD domain-like"/>
    <property type="match status" value="1"/>
</dbReference>
<dbReference type="PANTHER" id="PTHR22834">
    <property type="entry name" value="NUCLEAR FUSION PROTEIN FUS2"/>
    <property type="match status" value="1"/>
</dbReference>
<feature type="domain" description="SH3" evidence="10">
    <location>
        <begin position="137"/>
        <end position="197"/>
    </location>
</feature>
<dbReference type="KEGG" id="ccin:107274687"/>
<evidence type="ECO:0000256" key="3">
    <source>
        <dbReference type="ARBA" id="ARBA00018186"/>
    </source>
</evidence>
<dbReference type="CDD" id="cd00174">
    <property type="entry name" value="SH3"/>
    <property type="match status" value="2"/>
</dbReference>
<feature type="domain" description="SH3" evidence="10">
    <location>
        <begin position="2"/>
        <end position="61"/>
    </location>
</feature>
<sequence length="1188" mass="134363">MEPGTLTRVLHDFLTTVDGELSLLKGDYFLINTVIDKHWSYGQSHSRTGKFPLNYLHKVQVPQIQDTESLFISIAAFSGEQEGDLSFGEGELIVGIQEVETNWYLGYIDSRKGIFPTSHVWKLDSTLLKKAETTKKNICKKAKVKTSLQAQLDEELDLKEGEIVTVTEIFDDGWCRGITEDGSQGTFPEGFIAYIEESVVNQADTLSTMDNSAMQSLSTNDRIYKDFSEFSTVQHYEEEPAPNYYDLFPESKQLDESSQDVLDDNNLNPLGVKPYAITLFPFNAQFPNELSFAAGEVVHLIKHIDTEWAEGSIDNAKGIFPISYVNVIVNCIEVSNSQPSLTEEAPVTVNKYDALEPETPCQVEFTFNAQMNGDLSVTEGDIVTVVEMANDDWVSVKDKDGEVGLCPRGYLNPVMEQNTDPDEHLFDYVMVRGERKNSTEVEDQKSKRLSEPHRPAPPAPAPGRTPLQKPSPPDKNRPEESSNESDSADAASAALKQKKFDHRQNVISELVLTEKEYVRDLKITYETFHLYDHNFLESRGIDVTVLFGNIAEVTQVAEELLDKILRAMKGCDEECQTIGPCFLKMSDKMQHVYVKYCSNHEAALTLLKKYEENREAMAIFEKGIETLRHQIACFDMSSILIKPVQRILKYPLMLYELIKCTEDGHPDKPEIEEAWKAMTDVASYINEYKRRKDLIAKYFDSETTLMRKMAKLNMHSVAKMSTRLSAKLSASLGLTNLTSDPEFNELERKFRSIEKCLYQLGKDAEQSVTFVSEEALFGKLLADSILSYYQGTVSDEVRRLKDTRSVIWRTFLEDLRTCLQTRVLTPVNTLATLLEGPSMLITKRYDKLVDYDAAISRSERNPDAKIVQDELSIAKMNFEALNQQLLDELPSLIESATTILVTCIGAFTNSRKLLSGKITKRYLGLFEIATQVKPHDILESFLVHHSLLWNQITRFSMAGTNPRIEETQVHWGPQNNKQKMMLQNKFPPERLYIVNNDIVSTSALDIGAVKGTLVAVIKKQDPMGDTTRWFVNNGSTQGFLPSQCLKSLYELQRTSISSSESFTSQESCVDLMSLDSPEKEASQTPTSRPQSYYSIVEEESADNHYYGNVKEASQPQSYQNIDPKFYYAMYDFQGLLPGTLSVSKGQAVKVLQTHDQKNNEAWWLVEDRYGKTGYVPHNYLGPAALVSQ</sequence>
<dbReference type="InterPro" id="IPR051492">
    <property type="entry name" value="Dynamin-Rho_GEF"/>
</dbReference>
<evidence type="ECO:0000256" key="7">
    <source>
        <dbReference type="ARBA" id="ARBA00032587"/>
    </source>
</evidence>
<dbReference type="SMART" id="SM00721">
    <property type="entry name" value="BAR"/>
    <property type="match status" value="1"/>
</dbReference>
<feature type="compositionally biased region" description="Pro residues" evidence="9">
    <location>
        <begin position="455"/>
        <end position="471"/>
    </location>
</feature>
<organism evidence="13 14">
    <name type="scientific">Cephus cinctus</name>
    <name type="common">Wheat stem sawfly</name>
    <dbReference type="NCBI Taxonomy" id="211228"/>
    <lineage>
        <taxon>Eukaryota</taxon>
        <taxon>Metazoa</taxon>
        <taxon>Ecdysozoa</taxon>
        <taxon>Arthropoda</taxon>
        <taxon>Hexapoda</taxon>
        <taxon>Insecta</taxon>
        <taxon>Pterygota</taxon>
        <taxon>Neoptera</taxon>
        <taxon>Endopterygota</taxon>
        <taxon>Hymenoptera</taxon>
        <taxon>Cephoidea</taxon>
        <taxon>Cephidae</taxon>
        <taxon>Cephus</taxon>
    </lineage>
</organism>
<feature type="domain" description="SH3" evidence="10">
    <location>
        <begin position="356"/>
        <end position="416"/>
    </location>
</feature>
<comment type="subcellular location">
    <subcellularLocation>
        <location evidence="1">Cell junction</location>
    </subcellularLocation>
    <subcellularLocation>
        <location evidence="2">Golgi apparatus</location>
        <location evidence="2">Golgi stack</location>
    </subcellularLocation>
</comment>
<evidence type="ECO:0000259" key="10">
    <source>
        <dbReference type="PROSITE" id="PS50002"/>
    </source>
</evidence>
<evidence type="ECO:0000313" key="13">
    <source>
        <dbReference type="Proteomes" id="UP000694920"/>
    </source>
</evidence>
<dbReference type="InterPro" id="IPR027267">
    <property type="entry name" value="AH/BAR_dom_sf"/>
</dbReference>
<dbReference type="Pfam" id="PF07653">
    <property type="entry name" value="SH3_2"/>
    <property type="match status" value="1"/>
</dbReference>
<evidence type="ECO:0000313" key="14">
    <source>
        <dbReference type="RefSeq" id="XP_015609556.1"/>
    </source>
</evidence>
<dbReference type="Proteomes" id="UP000694920">
    <property type="component" value="Unplaced"/>
</dbReference>
<dbReference type="PROSITE" id="PS50010">
    <property type="entry name" value="DH_2"/>
    <property type="match status" value="1"/>
</dbReference>
<feature type="domain" description="SH3" evidence="10">
    <location>
        <begin position="271"/>
        <end position="330"/>
    </location>
</feature>
<dbReference type="PROSITE" id="PS00741">
    <property type="entry name" value="DH_1"/>
    <property type="match status" value="1"/>
</dbReference>
<dbReference type="InterPro" id="IPR036028">
    <property type="entry name" value="SH3-like_dom_sf"/>
</dbReference>
<name>A0AAJ7FUX5_CEPCN</name>
<feature type="compositionally biased region" description="Basic and acidic residues" evidence="9">
    <location>
        <begin position="435"/>
        <end position="454"/>
    </location>
</feature>
<dbReference type="AlphaFoldDB" id="A0AAJ7FUX5"/>
<dbReference type="RefSeq" id="XP_015609556.1">
    <property type="nucleotide sequence ID" value="XM_015754070.2"/>
</dbReference>
<dbReference type="InterPro" id="IPR004148">
    <property type="entry name" value="BAR_dom"/>
</dbReference>
<evidence type="ECO:0000259" key="11">
    <source>
        <dbReference type="PROSITE" id="PS50010"/>
    </source>
</evidence>
<feature type="domain" description="SH3" evidence="10">
    <location>
        <begin position="1121"/>
        <end position="1185"/>
    </location>
</feature>
<evidence type="ECO:0000256" key="2">
    <source>
        <dbReference type="ARBA" id="ARBA00004348"/>
    </source>
</evidence>
<evidence type="ECO:0000259" key="12">
    <source>
        <dbReference type="PROSITE" id="PS51021"/>
    </source>
</evidence>
<dbReference type="Gene3D" id="1.20.900.10">
    <property type="entry name" value="Dbl homology (DH) domain"/>
    <property type="match status" value="1"/>
</dbReference>
<dbReference type="Pfam" id="PF03114">
    <property type="entry name" value="BAR"/>
    <property type="match status" value="1"/>
</dbReference>
<proteinExistence type="predicted"/>
<dbReference type="SUPFAM" id="SSF48065">
    <property type="entry name" value="DBL homology domain (DH-domain)"/>
    <property type="match status" value="1"/>
</dbReference>
<keyword evidence="4 8" id="KW-0728">SH3 domain</keyword>
<dbReference type="Pfam" id="PF14604">
    <property type="entry name" value="SH3_9"/>
    <property type="match status" value="3"/>
</dbReference>
<accession>A0AAJ7FUX5</accession>
<evidence type="ECO:0000256" key="6">
    <source>
        <dbReference type="ARBA" id="ARBA00022949"/>
    </source>
</evidence>
<feature type="region of interest" description="Disordered" evidence="9">
    <location>
        <begin position="435"/>
        <end position="496"/>
    </location>
</feature>
<evidence type="ECO:0000256" key="4">
    <source>
        <dbReference type="ARBA" id="ARBA00022443"/>
    </source>
</evidence>
<dbReference type="SMART" id="SM00326">
    <property type="entry name" value="SH3"/>
    <property type="match status" value="6"/>
</dbReference>
<dbReference type="InterPro" id="IPR001452">
    <property type="entry name" value="SH3_domain"/>
</dbReference>
<dbReference type="PANTHER" id="PTHR22834:SF20">
    <property type="entry name" value="SH3 DOMAIN-CONTAINING PROTEIN"/>
    <property type="match status" value="1"/>
</dbReference>
<dbReference type="RefSeq" id="XP_024947779.1">
    <property type="nucleotide sequence ID" value="XM_025092011.1"/>
</dbReference>
<reference evidence="14 15" key="1">
    <citation type="submission" date="2025-04" db="UniProtKB">
        <authorList>
            <consortium name="RefSeq"/>
        </authorList>
    </citation>
    <scope>IDENTIFICATION</scope>
</reference>
<dbReference type="PROSITE" id="PS51021">
    <property type="entry name" value="BAR"/>
    <property type="match status" value="1"/>
</dbReference>
<dbReference type="GeneID" id="107274687"/>
<dbReference type="InterPro" id="IPR035899">
    <property type="entry name" value="DBL_dom_sf"/>
</dbReference>
<keyword evidence="13" id="KW-1185">Reference proteome</keyword>
<dbReference type="Gene3D" id="2.30.30.40">
    <property type="entry name" value="SH3 Domains"/>
    <property type="match status" value="7"/>
</dbReference>
<evidence type="ECO:0000256" key="9">
    <source>
        <dbReference type="SAM" id="MobiDB-lite"/>
    </source>
</evidence>
<evidence type="ECO:0000313" key="15">
    <source>
        <dbReference type="RefSeq" id="XP_024947779.1"/>
    </source>
</evidence>
<dbReference type="GO" id="GO:0005795">
    <property type="term" value="C:Golgi stack"/>
    <property type="evidence" value="ECO:0007669"/>
    <property type="project" value="UniProtKB-SubCell"/>
</dbReference>
<dbReference type="Gene3D" id="1.20.1270.60">
    <property type="entry name" value="Arfaptin homology (AH) domain/BAR domain"/>
    <property type="match status" value="1"/>
</dbReference>
<keyword evidence="5" id="KW-0344">Guanine-nucleotide releasing factor</keyword>
<feature type="domain" description="DH" evidence="11">
    <location>
        <begin position="502"/>
        <end position="688"/>
    </location>
</feature>
<dbReference type="InterPro" id="IPR000219">
    <property type="entry name" value="DH_dom"/>
</dbReference>
<dbReference type="InterPro" id="IPR001331">
    <property type="entry name" value="GDS_CDC24_CS"/>
</dbReference>
<dbReference type="PRINTS" id="PR00499">
    <property type="entry name" value="P67PHOX"/>
</dbReference>
<protein>
    <recommendedName>
        <fullName evidence="3">Dynamin-binding protein</fullName>
    </recommendedName>
    <alternativeName>
        <fullName evidence="7">Scaffold protein Tuba</fullName>
    </alternativeName>
</protein>
<feature type="domain" description="SH3" evidence="10">
    <location>
        <begin position="66"/>
        <end position="125"/>
    </location>
</feature>
<evidence type="ECO:0000256" key="1">
    <source>
        <dbReference type="ARBA" id="ARBA00004282"/>
    </source>
</evidence>
<keyword evidence="6" id="KW-0965">Cell junction</keyword>
<dbReference type="GO" id="GO:0070161">
    <property type="term" value="C:anchoring junction"/>
    <property type="evidence" value="ECO:0007669"/>
    <property type="project" value="UniProtKB-SubCell"/>
</dbReference>
<dbReference type="PROSITE" id="PS50002">
    <property type="entry name" value="SH3"/>
    <property type="match status" value="6"/>
</dbReference>
<gene>
    <name evidence="14 15" type="primary">LOC107274687</name>
</gene>
<dbReference type="CDD" id="cd00160">
    <property type="entry name" value="RhoGEF"/>
    <property type="match status" value="1"/>
</dbReference>
<feature type="domain" description="BAR" evidence="12">
    <location>
        <begin position="728"/>
        <end position="938"/>
    </location>
</feature>
<evidence type="ECO:0000256" key="5">
    <source>
        <dbReference type="ARBA" id="ARBA00022658"/>
    </source>
</evidence>
<dbReference type="Pfam" id="PF00018">
    <property type="entry name" value="SH3_1"/>
    <property type="match status" value="2"/>
</dbReference>